<keyword evidence="2" id="KW-1185">Reference proteome</keyword>
<accession>A0AAD3XH41</accession>
<dbReference type="EMBL" id="BSYO01000005">
    <property type="protein sequence ID" value="GMH04290.1"/>
    <property type="molecule type" value="Genomic_DNA"/>
</dbReference>
<protein>
    <submittedName>
        <fullName evidence="1">Uncharacterized protein</fullName>
    </submittedName>
</protein>
<sequence>MNVFRLISIFKTKFWKKELVGRGVERRLGEKKGEGSGTTLESVSGKRNGKVGCLLGGGVVMVSGGSGNGENDDSGGDRGGEGGLHGLRGFLNGLVTSLVTLLPNFFSTIRMLGKVNNI</sequence>
<gene>
    <name evidence="1" type="ORF">Nepgr_006129</name>
</gene>
<evidence type="ECO:0000313" key="2">
    <source>
        <dbReference type="Proteomes" id="UP001279734"/>
    </source>
</evidence>
<organism evidence="1 2">
    <name type="scientific">Nepenthes gracilis</name>
    <name type="common">Slender pitcher plant</name>
    <dbReference type="NCBI Taxonomy" id="150966"/>
    <lineage>
        <taxon>Eukaryota</taxon>
        <taxon>Viridiplantae</taxon>
        <taxon>Streptophyta</taxon>
        <taxon>Embryophyta</taxon>
        <taxon>Tracheophyta</taxon>
        <taxon>Spermatophyta</taxon>
        <taxon>Magnoliopsida</taxon>
        <taxon>eudicotyledons</taxon>
        <taxon>Gunneridae</taxon>
        <taxon>Pentapetalae</taxon>
        <taxon>Caryophyllales</taxon>
        <taxon>Nepenthaceae</taxon>
        <taxon>Nepenthes</taxon>
    </lineage>
</organism>
<evidence type="ECO:0000313" key="1">
    <source>
        <dbReference type="EMBL" id="GMH04290.1"/>
    </source>
</evidence>
<comment type="caution">
    <text evidence="1">The sequence shown here is derived from an EMBL/GenBank/DDBJ whole genome shotgun (WGS) entry which is preliminary data.</text>
</comment>
<dbReference type="Proteomes" id="UP001279734">
    <property type="component" value="Unassembled WGS sequence"/>
</dbReference>
<dbReference type="AlphaFoldDB" id="A0AAD3XH41"/>
<reference evidence="1" key="1">
    <citation type="submission" date="2023-05" db="EMBL/GenBank/DDBJ databases">
        <title>Nepenthes gracilis genome sequencing.</title>
        <authorList>
            <person name="Fukushima K."/>
        </authorList>
    </citation>
    <scope>NUCLEOTIDE SEQUENCE</scope>
    <source>
        <strain evidence="1">SING2019-196</strain>
    </source>
</reference>
<name>A0AAD3XH41_NEPGR</name>
<proteinExistence type="predicted"/>